<dbReference type="PANTHER" id="PTHR43877">
    <property type="entry name" value="AMINOALKYLPHOSPHONATE N-ACETYLTRANSFERASE-RELATED-RELATED"/>
    <property type="match status" value="1"/>
</dbReference>
<dbReference type="InterPro" id="IPR000182">
    <property type="entry name" value="GNAT_dom"/>
</dbReference>
<gene>
    <name evidence="4" type="ORF">G4177_26680</name>
</gene>
<reference evidence="4 5" key="1">
    <citation type="submission" date="2020-02" db="EMBL/GenBank/DDBJ databases">
        <authorList>
            <person name="Babadi Z.K."/>
            <person name="Risdian C."/>
            <person name="Ebrahimipour G.H."/>
            <person name="Wink J."/>
        </authorList>
    </citation>
    <scope>NUCLEOTIDE SEQUENCE [LARGE SCALE GENOMIC DNA]</scope>
    <source>
        <strain evidence="4 5">ZKHCc1 1396</strain>
    </source>
</reference>
<evidence type="ECO:0000313" key="5">
    <source>
        <dbReference type="Proteomes" id="UP001516472"/>
    </source>
</evidence>
<dbReference type="Gene3D" id="3.40.630.30">
    <property type="match status" value="1"/>
</dbReference>
<proteinExistence type="predicted"/>
<evidence type="ECO:0000256" key="1">
    <source>
        <dbReference type="ARBA" id="ARBA00022679"/>
    </source>
</evidence>
<evidence type="ECO:0000259" key="3">
    <source>
        <dbReference type="PROSITE" id="PS51186"/>
    </source>
</evidence>
<evidence type="ECO:0000256" key="2">
    <source>
        <dbReference type="ARBA" id="ARBA00023315"/>
    </source>
</evidence>
<dbReference type="InterPro" id="IPR050832">
    <property type="entry name" value="Bact_Acetyltransf"/>
</dbReference>
<dbReference type="Proteomes" id="UP001516472">
    <property type="component" value="Unassembled WGS sequence"/>
</dbReference>
<evidence type="ECO:0000313" key="4">
    <source>
        <dbReference type="EMBL" id="MBE4751761.1"/>
    </source>
</evidence>
<feature type="domain" description="N-acetyltransferase" evidence="3">
    <location>
        <begin position="153"/>
        <end position="302"/>
    </location>
</feature>
<keyword evidence="2" id="KW-0012">Acyltransferase</keyword>
<accession>A0ABR9PV27</accession>
<sequence length="306" mass="33759">MFDILPVQTTAERGRYVAVRNQIHPDTPISLEEHFSDSRQDDRIDLLAVRDGAPVGTATARRYHDNRDAQVAFVSVRVLRPHRRHGVGSALFAAVSEHAARIGRTGLYTLVRRDDADSQAFLFKRGFDEALRVEEVALVLEQARVEASVPQGVRLVPLAPALDAVVHPVATAIDPDIPSAEPVAALPLEAWRRRMFGPGARRDLSFVAFAGEEVVGYALLSESGPGVAEHLITGVRRDWRRRGVGQALKTAQLRGAQAAGFREIHAEVESENAAMRRLYARLGYTPRLTWLHLRGPLVRARGDARS</sequence>
<dbReference type="RefSeq" id="WP_193428960.1">
    <property type="nucleotide sequence ID" value="NZ_CBCSIP010000055.1"/>
</dbReference>
<protein>
    <submittedName>
        <fullName evidence="4">GNAT family N-acetyltransferase</fullName>
    </submittedName>
</protein>
<keyword evidence="1" id="KW-0808">Transferase</keyword>
<feature type="domain" description="N-acetyltransferase" evidence="3">
    <location>
        <begin position="2"/>
        <end position="146"/>
    </location>
</feature>
<dbReference type="SUPFAM" id="SSF55729">
    <property type="entry name" value="Acyl-CoA N-acyltransferases (Nat)"/>
    <property type="match status" value="2"/>
</dbReference>
<organism evidence="4 5">
    <name type="scientific">Corallococcus soli</name>
    <dbReference type="NCBI Taxonomy" id="2710757"/>
    <lineage>
        <taxon>Bacteria</taxon>
        <taxon>Pseudomonadati</taxon>
        <taxon>Myxococcota</taxon>
        <taxon>Myxococcia</taxon>
        <taxon>Myxococcales</taxon>
        <taxon>Cystobacterineae</taxon>
        <taxon>Myxococcaceae</taxon>
        <taxon>Corallococcus</taxon>
    </lineage>
</organism>
<dbReference type="EMBL" id="JAAIYO010000009">
    <property type="protein sequence ID" value="MBE4751761.1"/>
    <property type="molecule type" value="Genomic_DNA"/>
</dbReference>
<dbReference type="Pfam" id="PF00583">
    <property type="entry name" value="Acetyltransf_1"/>
    <property type="match status" value="2"/>
</dbReference>
<dbReference type="InterPro" id="IPR016181">
    <property type="entry name" value="Acyl_CoA_acyltransferase"/>
</dbReference>
<dbReference type="CDD" id="cd04301">
    <property type="entry name" value="NAT_SF"/>
    <property type="match status" value="2"/>
</dbReference>
<comment type="caution">
    <text evidence="4">The sequence shown here is derived from an EMBL/GenBank/DDBJ whole genome shotgun (WGS) entry which is preliminary data.</text>
</comment>
<name>A0ABR9PV27_9BACT</name>
<dbReference type="PROSITE" id="PS51186">
    <property type="entry name" value="GNAT"/>
    <property type="match status" value="2"/>
</dbReference>
<keyword evidence="5" id="KW-1185">Reference proteome</keyword>